<organism evidence="7 8">
    <name type="scientific">Nocardioides terrae</name>
    <dbReference type="NCBI Taxonomy" id="574651"/>
    <lineage>
        <taxon>Bacteria</taxon>
        <taxon>Bacillati</taxon>
        <taxon>Actinomycetota</taxon>
        <taxon>Actinomycetes</taxon>
        <taxon>Propionibacteriales</taxon>
        <taxon>Nocardioidaceae</taxon>
        <taxon>Nocardioides</taxon>
    </lineage>
</organism>
<evidence type="ECO:0000256" key="2">
    <source>
        <dbReference type="ARBA" id="ARBA00013106"/>
    </source>
</evidence>
<dbReference type="EC" id="3.1.3.25" evidence="2"/>
<comment type="cofactor">
    <cofactor evidence="6">
        <name>Mg(2+)</name>
        <dbReference type="ChEBI" id="CHEBI:18420"/>
    </cofactor>
</comment>
<dbReference type="PROSITE" id="PS00630">
    <property type="entry name" value="IMP_2"/>
    <property type="match status" value="1"/>
</dbReference>
<dbReference type="STRING" id="574651.SAMN04487968_10361"/>
<feature type="binding site" evidence="6">
    <location>
        <position position="90"/>
    </location>
    <ligand>
        <name>Mg(2+)</name>
        <dbReference type="ChEBI" id="CHEBI:18420"/>
        <label>2</label>
    </ligand>
</feature>
<dbReference type="Gene3D" id="3.30.540.10">
    <property type="entry name" value="Fructose-1,6-Bisphosphatase, subunit A, domain 1"/>
    <property type="match status" value="1"/>
</dbReference>
<evidence type="ECO:0000313" key="8">
    <source>
        <dbReference type="Proteomes" id="UP000198832"/>
    </source>
</evidence>
<feature type="binding site" evidence="6">
    <location>
        <position position="87"/>
    </location>
    <ligand>
        <name>Mg(2+)</name>
        <dbReference type="ChEBI" id="CHEBI:18420"/>
        <label>1</label>
        <note>catalytic</note>
    </ligand>
</feature>
<evidence type="ECO:0000256" key="1">
    <source>
        <dbReference type="ARBA" id="ARBA00001033"/>
    </source>
</evidence>
<keyword evidence="5 6" id="KW-0460">Magnesium</keyword>
<proteinExistence type="predicted"/>
<evidence type="ECO:0000256" key="4">
    <source>
        <dbReference type="ARBA" id="ARBA00022801"/>
    </source>
</evidence>
<evidence type="ECO:0000256" key="5">
    <source>
        <dbReference type="ARBA" id="ARBA00022842"/>
    </source>
</evidence>
<dbReference type="Proteomes" id="UP000198832">
    <property type="component" value="Unassembled WGS sequence"/>
</dbReference>
<dbReference type="EMBL" id="FOLB01000003">
    <property type="protein sequence ID" value="SFC00761.1"/>
    <property type="molecule type" value="Genomic_DNA"/>
</dbReference>
<name>A0A1I1FN96_9ACTN</name>
<dbReference type="InterPro" id="IPR020550">
    <property type="entry name" value="Inositol_monophosphatase_CS"/>
</dbReference>
<dbReference type="GO" id="GO:0007165">
    <property type="term" value="P:signal transduction"/>
    <property type="evidence" value="ECO:0007669"/>
    <property type="project" value="TreeGrafter"/>
</dbReference>
<keyword evidence="4" id="KW-0378">Hydrolase</keyword>
<dbReference type="PROSITE" id="PS00629">
    <property type="entry name" value="IMP_1"/>
    <property type="match status" value="1"/>
</dbReference>
<comment type="catalytic activity">
    <reaction evidence="1">
        <text>a myo-inositol phosphate + H2O = myo-inositol + phosphate</text>
        <dbReference type="Rhea" id="RHEA:24056"/>
        <dbReference type="ChEBI" id="CHEBI:15377"/>
        <dbReference type="ChEBI" id="CHEBI:17268"/>
        <dbReference type="ChEBI" id="CHEBI:43474"/>
        <dbReference type="ChEBI" id="CHEBI:84139"/>
        <dbReference type="EC" id="3.1.3.25"/>
    </reaction>
</comment>
<dbReference type="OrthoDB" id="9772456at2"/>
<dbReference type="InterPro" id="IPR000760">
    <property type="entry name" value="Inositol_monophosphatase-like"/>
</dbReference>
<feature type="binding site" evidence="6">
    <location>
        <position position="68"/>
    </location>
    <ligand>
        <name>Mg(2+)</name>
        <dbReference type="ChEBI" id="CHEBI:18420"/>
        <label>1</label>
        <note>catalytic</note>
    </ligand>
</feature>
<dbReference type="Pfam" id="PF00459">
    <property type="entry name" value="Inositol_P"/>
    <property type="match status" value="1"/>
</dbReference>
<dbReference type="PANTHER" id="PTHR20854">
    <property type="entry name" value="INOSITOL MONOPHOSPHATASE"/>
    <property type="match status" value="1"/>
</dbReference>
<dbReference type="PRINTS" id="PR00377">
    <property type="entry name" value="IMPHPHTASES"/>
</dbReference>
<dbReference type="Gene3D" id="3.40.190.80">
    <property type="match status" value="1"/>
</dbReference>
<gene>
    <name evidence="7" type="ORF">SAMN04487968_10361</name>
</gene>
<dbReference type="RefSeq" id="WP_091120976.1">
    <property type="nucleotide sequence ID" value="NZ_FOLB01000003.1"/>
</dbReference>
<dbReference type="GO" id="GO:0008934">
    <property type="term" value="F:inositol monophosphate 1-phosphatase activity"/>
    <property type="evidence" value="ECO:0007669"/>
    <property type="project" value="TreeGrafter"/>
</dbReference>
<sequence>MSAELLDVAVRAARSAAALVRERAAAEITVAATKSSEVDVVTQTDRDSEELIRATILAERPDDAILGEEGGLHDDATSTTGVRWIVDPIDGTVNFLYGLPEYAISIAAEVDGPAGRSVVAGIVLNVATGVEYTAHRTEDGVVSRKDGAPVGVRPPAPLAQRLVITGFSYDAAVREQQAQCLVRLLPQVRDIRRHGSCALELCHLADGQADGYFEVGVNLWDFAAGALVAEGAGAMVEVLPGIADRQLVIAAPEHGFAELRNAVLEAGYGRE</sequence>
<dbReference type="AlphaFoldDB" id="A0A1I1FN96"/>
<dbReference type="InterPro" id="IPR020583">
    <property type="entry name" value="Inositol_monoP_metal-BS"/>
</dbReference>
<evidence type="ECO:0000256" key="3">
    <source>
        <dbReference type="ARBA" id="ARBA00022723"/>
    </source>
</evidence>
<evidence type="ECO:0000313" key="7">
    <source>
        <dbReference type="EMBL" id="SFC00761.1"/>
    </source>
</evidence>
<keyword evidence="8" id="KW-1185">Reference proteome</keyword>
<keyword evidence="3 6" id="KW-0479">Metal-binding</keyword>
<dbReference type="GO" id="GO:0006020">
    <property type="term" value="P:inositol metabolic process"/>
    <property type="evidence" value="ECO:0007669"/>
    <property type="project" value="TreeGrafter"/>
</dbReference>
<reference evidence="7 8" key="1">
    <citation type="submission" date="2016-10" db="EMBL/GenBank/DDBJ databases">
        <authorList>
            <person name="de Groot N.N."/>
        </authorList>
    </citation>
    <scope>NUCLEOTIDE SEQUENCE [LARGE SCALE GENOMIC DNA]</scope>
    <source>
        <strain evidence="7 8">CGMCC 1.7056</strain>
    </source>
</reference>
<evidence type="ECO:0000256" key="6">
    <source>
        <dbReference type="PIRSR" id="PIRSR600760-2"/>
    </source>
</evidence>
<dbReference type="SUPFAM" id="SSF56655">
    <property type="entry name" value="Carbohydrate phosphatase"/>
    <property type="match status" value="1"/>
</dbReference>
<accession>A0A1I1FN96</accession>
<feature type="binding site" evidence="6">
    <location>
        <position position="89"/>
    </location>
    <ligand>
        <name>Mg(2+)</name>
        <dbReference type="ChEBI" id="CHEBI:18420"/>
        <label>1</label>
        <note>catalytic</note>
    </ligand>
</feature>
<dbReference type="GO" id="GO:0046854">
    <property type="term" value="P:phosphatidylinositol phosphate biosynthetic process"/>
    <property type="evidence" value="ECO:0007669"/>
    <property type="project" value="InterPro"/>
</dbReference>
<dbReference type="GO" id="GO:0046872">
    <property type="term" value="F:metal ion binding"/>
    <property type="evidence" value="ECO:0007669"/>
    <property type="project" value="UniProtKB-KW"/>
</dbReference>
<dbReference type="PANTHER" id="PTHR20854:SF4">
    <property type="entry name" value="INOSITOL-1-MONOPHOSPHATASE-RELATED"/>
    <property type="match status" value="1"/>
</dbReference>
<protein>
    <recommendedName>
        <fullName evidence="2">inositol-phosphate phosphatase</fullName>
        <ecNumber evidence="2">3.1.3.25</ecNumber>
    </recommendedName>
</protein>
<feature type="binding site" evidence="6">
    <location>
        <position position="221"/>
    </location>
    <ligand>
        <name>Mg(2+)</name>
        <dbReference type="ChEBI" id="CHEBI:18420"/>
        <label>1</label>
        <note>catalytic</note>
    </ligand>
</feature>